<dbReference type="Proteomes" id="UP000019113">
    <property type="component" value="Unassembled WGS sequence"/>
</dbReference>
<dbReference type="PATRIC" id="fig|1178482.3.peg.190"/>
<proteinExistence type="predicted"/>
<keyword evidence="2" id="KW-1185">Reference proteome</keyword>
<evidence type="ECO:0000313" key="2">
    <source>
        <dbReference type="Proteomes" id="UP000019113"/>
    </source>
</evidence>
<sequence length="37" mass="4286">MEKQIEGTLIIRGRRVVSITWFLSPGFHHLVSITYAE</sequence>
<accession>W1ND13</accession>
<reference evidence="1 2" key="1">
    <citation type="submission" date="2013-08" db="EMBL/GenBank/DDBJ databases">
        <title>draft genome of Halomonas huanghegensis, strain BJGMM-B45T.</title>
        <authorList>
            <person name="Miao C."/>
            <person name="Wan Y."/>
            <person name="Jin W."/>
        </authorList>
    </citation>
    <scope>NUCLEOTIDE SEQUENCE [LARGE SCALE GENOMIC DNA]</scope>
    <source>
        <strain evidence="1 2">BJGMM-B45</strain>
    </source>
</reference>
<gene>
    <name evidence="1" type="ORF">BJB45_17930</name>
</gene>
<dbReference type="AlphaFoldDB" id="W1ND13"/>
<protein>
    <submittedName>
        <fullName evidence="1">Uncharacterized protein</fullName>
    </submittedName>
</protein>
<name>W1ND13_9GAMM</name>
<organism evidence="1 2">
    <name type="scientific">Halomonas huangheensis</name>
    <dbReference type="NCBI Taxonomy" id="1178482"/>
    <lineage>
        <taxon>Bacteria</taxon>
        <taxon>Pseudomonadati</taxon>
        <taxon>Pseudomonadota</taxon>
        <taxon>Gammaproteobacteria</taxon>
        <taxon>Oceanospirillales</taxon>
        <taxon>Halomonadaceae</taxon>
        <taxon>Halomonas</taxon>
    </lineage>
</organism>
<comment type="caution">
    <text evidence="1">The sequence shown here is derived from an EMBL/GenBank/DDBJ whole genome shotgun (WGS) entry which is preliminary data.</text>
</comment>
<evidence type="ECO:0000313" key="1">
    <source>
        <dbReference type="EMBL" id="ERL53156.1"/>
    </source>
</evidence>
<dbReference type="EMBL" id="AVBC01000011">
    <property type="protein sequence ID" value="ERL53156.1"/>
    <property type="molecule type" value="Genomic_DNA"/>
</dbReference>